<dbReference type="PANTHER" id="PTHR22702">
    <property type="entry name" value="PROTEASE-ASSOCIATED DOMAIN-CONTAINING PROTEIN"/>
    <property type="match status" value="1"/>
</dbReference>
<evidence type="ECO:0000313" key="4">
    <source>
        <dbReference type="Proteomes" id="UP000887575"/>
    </source>
</evidence>
<sequence length="199" mass="22390">MGGRTFLLVAAIGFLFALTFSYEVFVSSYVFAIVESPRELAYAYELLPSSNIGPIFPSHPTNDLPVYFANPPNACSRLNNFWVHPPPYFALLVKRGGCTFVEKAIQAEKAGAVLMIATDVDDDRWQNGHIDMLGDETERHPDIWAAFLVGASGQKWINYFEANPGKSIRITAPINHTFYDLERHRTPPAPWEILHFESD</sequence>
<dbReference type="AlphaFoldDB" id="A0AAF3F582"/>
<dbReference type="Pfam" id="PF02225">
    <property type="entry name" value="PA"/>
    <property type="match status" value="1"/>
</dbReference>
<keyword evidence="2" id="KW-0325">Glycoprotein</keyword>
<evidence type="ECO:0000259" key="3">
    <source>
        <dbReference type="Pfam" id="PF02225"/>
    </source>
</evidence>
<proteinExistence type="predicted"/>
<reference evidence="5" key="1">
    <citation type="submission" date="2024-02" db="UniProtKB">
        <authorList>
            <consortium name="WormBaseParasite"/>
        </authorList>
    </citation>
    <scope>IDENTIFICATION</scope>
</reference>
<dbReference type="InterPro" id="IPR003137">
    <property type="entry name" value="PA_domain"/>
</dbReference>
<feature type="domain" description="PA" evidence="3">
    <location>
        <begin position="91"/>
        <end position="155"/>
    </location>
</feature>
<dbReference type="Proteomes" id="UP000887575">
    <property type="component" value="Unassembled WGS sequence"/>
</dbReference>
<name>A0AAF3F582_9BILA</name>
<evidence type="ECO:0000313" key="5">
    <source>
        <dbReference type="WBParaSite" id="MBELARI_LOCUS21714"/>
    </source>
</evidence>
<dbReference type="SUPFAM" id="SSF52025">
    <property type="entry name" value="PA domain"/>
    <property type="match status" value="1"/>
</dbReference>
<dbReference type="Gene3D" id="3.50.30.30">
    <property type="match status" value="1"/>
</dbReference>
<evidence type="ECO:0000256" key="2">
    <source>
        <dbReference type="ARBA" id="ARBA00023180"/>
    </source>
</evidence>
<dbReference type="PANTHER" id="PTHR22702:SF1">
    <property type="entry name" value="PROTEASE-ASSOCIATED DOMAIN-CONTAINING PROTEIN 1"/>
    <property type="match status" value="1"/>
</dbReference>
<accession>A0AAF3F582</accession>
<keyword evidence="4" id="KW-1185">Reference proteome</keyword>
<keyword evidence="1" id="KW-0732">Signal</keyword>
<protein>
    <submittedName>
        <fullName evidence="5">PA domain-containing protein</fullName>
    </submittedName>
</protein>
<evidence type="ECO:0000256" key="1">
    <source>
        <dbReference type="ARBA" id="ARBA00022729"/>
    </source>
</evidence>
<dbReference type="InterPro" id="IPR046450">
    <property type="entry name" value="PA_dom_sf"/>
</dbReference>
<dbReference type="WBParaSite" id="MBELARI_LOCUS21714">
    <property type="protein sequence ID" value="MBELARI_LOCUS21714"/>
    <property type="gene ID" value="MBELARI_LOCUS21714"/>
</dbReference>
<organism evidence="4 5">
    <name type="scientific">Mesorhabditis belari</name>
    <dbReference type="NCBI Taxonomy" id="2138241"/>
    <lineage>
        <taxon>Eukaryota</taxon>
        <taxon>Metazoa</taxon>
        <taxon>Ecdysozoa</taxon>
        <taxon>Nematoda</taxon>
        <taxon>Chromadorea</taxon>
        <taxon>Rhabditida</taxon>
        <taxon>Rhabditina</taxon>
        <taxon>Rhabditomorpha</taxon>
        <taxon>Rhabditoidea</taxon>
        <taxon>Rhabditidae</taxon>
        <taxon>Mesorhabditinae</taxon>
        <taxon>Mesorhabditis</taxon>
    </lineage>
</organism>